<evidence type="ECO:0000259" key="18">
    <source>
        <dbReference type="PROSITE" id="PS50081"/>
    </source>
</evidence>
<dbReference type="CDD" id="cd00174">
    <property type="entry name" value="SH3"/>
    <property type="match status" value="1"/>
</dbReference>
<dbReference type="InterPro" id="IPR036872">
    <property type="entry name" value="CH_dom_sf"/>
</dbReference>
<feature type="domain" description="SH3" evidence="14">
    <location>
        <begin position="631"/>
        <end position="694"/>
    </location>
</feature>
<dbReference type="Pfam" id="PF00621">
    <property type="entry name" value="RhoGEF"/>
    <property type="match status" value="1"/>
</dbReference>
<dbReference type="Pfam" id="PF00130">
    <property type="entry name" value="C1_1"/>
    <property type="match status" value="1"/>
</dbReference>
<dbReference type="SMART" id="SM00109">
    <property type="entry name" value="C1"/>
    <property type="match status" value="1"/>
</dbReference>
<dbReference type="SUPFAM" id="SSF48065">
    <property type="entry name" value="DBL homology domain (DH-domain)"/>
    <property type="match status" value="1"/>
</dbReference>
<feature type="non-terminal residue" evidence="19">
    <location>
        <position position="1"/>
    </location>
</feature>
<feature type="coiled-coil region" evidence="11">
    <location>
        <begin position="153"/>
        <end position="180"/>
    </location>
</feature>
<evidence type="ECO:0000256" key="8">
    <source>
        <dbReference type="ARBA" id="ARBA00022999"/>
    </source>
</evidence>
<keyword evidence="2" id="KW-0597">Phosphoprotein</keyword>
<evidence type="ECO:0000256" key="7">
    <source>
        <dbReference type="ARBA" id="ARBA00022833"/>
    </source>
</evidence>
<dbReference type="InterPro" id="IPR001331">
    <property type="entry name" value="GDS_CDC24_CS"/>
</dbReference>
<evidence type="ECO:0000256" key="1">
    <source>
        <dbReference type="ARBA" id="ARBA00022443"/>
    </source>
</evidence>
<evidence type="ECO:0000256" key="12">
    <source>
        <dbReference type="SAM" id="MobiDB-lite"/>
    </source>
</evidence>
<dbReference type="PANTHER" id="PTHR45818:SF3">
    <property type="entry name" value="PROTEIN VAV"/>
    <property type="match status" value="1"/>
</dbReference>
<dbReference type="Pfam" id="PF00018">
    <property type="entry name" value="SH3_1"/>
    <property type="match status" value="1"/>
</dbReference>
<evidence type="ECO:0000256" key="3">
    <source>
        <dbReference type="ARBA" id="ARBA00022658"/>
    </source>
</evidence>
<gene>
    <name evidence="19" type="ORF">OFUS_LOCUS11643</name>
</gene>
<dbReference type="SMART" id="SM00325">
    <property type="entry name" value="RhoGEF"/>
    <property type="match status" value="1"/>
</dbReference>
<dbReference type="GO" id="GO:0005085">
    <property type="term" value="F:guanyl-nucleotide exchange factor activity"/>
    <property type="evidence" value="ECO:0007669"/>
    <property type="project" value="UniProtKB-KW"/>
</dbReference>
<evidence type="ECO:0000256" key="11">
    <source>
        <dbReference type="SAM" id="Coils"/>
    </source>
</evidence>
<dbReference type="GO" id="GO:0005737">
    <property type="term" value="C:cytoplasm"/>
    <property type="evidence" value="ECO:0007669"/>
    <property type="project" value="TreeGrafter"/>
</dbReference>
<keyword evidence="8 9" id="KW-0727">SH2 domain</keyword>
<dbReference type="InterPro" id="IPR001452">
    <property type="entry name" value="SH3_domain"/>
</dbReference>
<feature type="domain" description="Phorbol-ester/DAG-type" evidence="18">
    <location>
        <begin position="559"/>
        <end position="609"/>
    </location>
</feature>
<dbReference type="InterPro" id="IPR035899">
    <property type="entry name" value="DBL_dom_sf"/>
</dbReference>
<dbReference type="OrthoDB" id="5340910at2759"/>
<dbReference type="CDD" id="cd21201">
    <property type="entry name" value="CH_VAV"/>
    <property type="match status" value="1"/>
</dbReference>
<accession>A0A8S4NXS7</accession>
<evidence type="ECO:0000313" key="20">
    <source>
        <dbReference type="Proteomes" id="UP000749559"/>
    </source>
</evidence>
<evidence type="ECO:0008006" key="21">
    <source>
        <dbReference type="Google" id="ProtNLM"/>
    </source>
</evidence>
<dbReference type="SUPFAM" id="SSF50729">
    <property type="entry name" value="PH domain-like"/>
    <property type="match status" value="1"/>
</dbReference>
<proteinExistence type="predicted"/>
<evidence type="ECO:0000256" key="9">
    <source>
        <dbReference type="PROSITE-ProRule" id="PRU00191"/>
    </source>
</evidence>
<dbReference type="Pfam" id="PF00307">
    <property type="entry name" value="CH"/>
    <property type="match status" value="1"/>
</dbReference>
<dbReference type="GO" id="GO:0008270">
    <property type="term" value="F:zinc ion binding"/>
    <property type="evidence" value="ECO:0007669"/>
    <property type="project" value="UniProtKB-KW"/>
</dbReference>
<reference evidence="19" key="1">
    <citation type="submission" date="2022-03" db="EMBL/GenBank/DDBJ databases">
        <authorList>
            <person name="Martin C."/>
        </authorList>
    </citation>
    <scope>NUCLEOTIDE SEQUENCE</scope>
</reference>
<comment type="caution">
    <text evidence="19">The sequence shown here is derived from an EMBL/GenBank/DDBJ whole genome shotgun (WGS) entry which is preliminary data.</text>
</comment>
<dbReference type="PRINTS" id="PR00401">
    <property type="entry name" value="SH2DOMAIN"/>
</dbReference>
<dbReference type="InterPro" id="IPR000219">
    <property type="entry name" value="DH_dom"/>
</dbReference>
<dbReference type="Proteomes" id="UP000749559">
    <property type="component" value="Unassembled WGS sequence"/>
</dbReference>
<dbReference type="CDD" id="cd00160">
    <property type="entry name" value="RhoGEF"/>
    <property type="match status" value="1"/>
</dbReference>
<dbReference type="PROSITE" id="PS50003">
    <property type="entry name" value="PH_DOMAIN"/>
    <property type="match status" value="1"/>
</dbReference>
<keyword evidence="20" id="KW-1185">Reference proteome</keyword>
<evidence type="ECO:0000259" key="13">
    <source>
        <dbReference type="PROSITE" id="PS50001"/>
    </source>
</evidence>
<dbReference type="Gene3D" id="3.30.60.20">
    <property type="match status" value="1"/>
</dbReference>
<dbReference type="Gene3D" id="2.30.30.40">
    <property type="entry name" value="SH3 Domains"/>
    <property type="match status" value="2"/>
</dbReference>
<dbReference type="PROSITE" id="PS00741">
    <property type="entry name" value="DH_1"/>
    <property type="match status" value="1"/>
</dbReference>
<evidence type="ECO:0000256" key="6">
    <source>
        <dbReference type="ARBA" id="ARBA00022771"/>
    </source>
</evidence>
<sequence length="941" mass="107506">TSKMANEDWRLCADWLYRMKILANDSKVVDSSAVAFDLAQTLRDGVLICYLLNTIKPCSIDLKEFSQRPQMSQFLCLKNIRSFLTACKTVFGFKESDLFDSYDLFDVKDFGKVIHTLSKLSKLPESTRIASGFSLRRKERKNADDEEYFGLEERATEQTLEDAEELYDSVVQESEEIEEDIYDDLCSIQKRRRPTSTIGNLEPKSKRDYCIKELVETEKNYVDALNMICTHFIKQLKNVLQPADREIIFCHIEELLNVHTGFLSELTRCCEKDLATVHAGFYNDLNKACSMNSSSKMKISDCFIKWKKQFLIYGQFCANLPQAQEQIDTLTKKDEMINQSVIKCQKDANDGKFRLRDLLSVPMQRVLKYHLLLRELVKQTDKMHEDRQGLEKALEAMQDLSLYVNEVKRDHETIQTTMEIQANIVDLALPVNTSLKDYGRLLKDGELRVKSHEDTRTRPSNRCIFLFDKVMLMCKSRGEQYSYKNALILSQYRVEENSVITHKAKDPKWSYQFMLVEKQNKSVFNFFAKTEDQKRKWIDAIQMAQDNTSPPGASQLGTDNEFIMYSFAEPTECDVCRKLLRGIFFQGYKCQKTNKNVHKECIKKVRKGAQPPVPEQRPISSPGHVPMRPPKPHGKVKAVNSYQGIPPSDGRKVLHFQTGDVIEVLNKDDDNWWEGRLQGVDGYFPKNYVMDWTTMSHRRPSYEHTMPGAFSALKLNGYGSQVPLPPTHPSRLSVVLPPPDVSTGPLGSTGYVNLNDLSPFLWFVGELSREAAAARLDGHPGSTYLVRESIGPARRGEFALSIKYGSTAKHIKINRTPSNEFYIADIKVFKSIPELVEYYQKNSLEESFPELQTTLALPFKVSQQRLGPRTSSSILGYAIVLFDYAATAPNQLSLTKDERVAITSKAGGDKGWWKGKLMDSSRSGYFPRAYVEELDENGACP</sequence>
<dbReference type="SUPFAM" id="SSF50044">
    <property type="entry name" value="SH3-domain"/>
    <property type="match status" value="2"/>
</dbReference>
<dbReference type="SUPFAM" id="SSF47576">
    <property type="entry name" value="Calponin-homology domain, CH-domain"/>
    <property type="match status" value="1"/>
</dbReference>
<feature type="domain" description="Calponin-homology (CH)" evidence="17">
    <location>
        <begin position="6"/>
        <end position="124"/>
    </location>
</feature>
<evidence type="ECO:0000256" key="10">
    <source>
        <dbReference type="PROSITE-ProRule" id="PRU00192"/>
    </source>
</evidence>
<keyword evidence="7" id="KW-0862">Zinc</keyword>
<keyword evidence="1 10" id="KW-0728">SH3 domain</keyword>
<dbReference type="Pfam" id="PF22697">
    <property type="entry name" value="SOS1_NGEF_PH"/>
    <property type="match status" value="1"/>
</dbReference>
<feature type="domain" description="PH" evidence="15">
    <location>
        <begin position="440"/>
        <end position="546"/>
    </location>
</feature>
<dbReference type="InterPro" id="IPR011993">
    <property type="entry name" value="PH-like_dom_sf"/>
</dbReference>
<keyword evidence="4" id="KW-0479">Metal-binding</keyword>
<dbReference type="PROSITE" id="PS50081">
    <property type="entry name" value="ZF_DAG_PE_2"/>
    <property type="match status" value="1"/>
</dbReference>
<feature type="domain" description="SH3" evidence="14">
    <location>
        <begin position="873"/>
        <end position="936"/>
    </location>
</feature>
<dbReference type="SUPFAM" id="SSF55550">
    <property type="entry name" value="SH2 domain"/>
    <property type="match status" value="1"/>
</dbReference>
<dbReference type="AlphaFoldDB" id="A0A8S4NXS7"/>
<feature type="region of interest" description="Disordered" evidence="12">
    <location>
        <begin position="607"/>
        <end position="638"/>
    </location>
</feature>
<dbReference type="InterPro" id="IPR001849">
    <property type="entry name" value="PH_domain"/>
</dbReference>
<dbReference type="PANTHER" id="PTHR45818">
    <property type="entry name" value="PROTEIN VAV"/>
    <property type="match status" value="1"/>
</dbReference>
<evidence type="ECO:0000256" key="5">
    <source>
        <dbReference type="ARBA" id="ARBA00022737"/>
    </source>
</evidence>
<dbReference type="InterPro" id="IPR002219">
    <property type="entry name" value="PKC_DAG/PE"/>
</dbReference>
<dbReference type="Pfam" id="PF00017">
    <property type="entry name" value="SH2"/>
    <property type="match status" value="1"/>
</dbReference>
<dbReference type="GO" id="GO:0035556">
    <property type="term" value="P:intracellular signal transduction"/>
    <property type="evidence" value="ECO:0007669"/>
    <property type="project" value="InterPro"/>
</dbReference>
<dbReference type="InterPro" id="IPR001715">
    <property type="entry name" value="CH_dom"/>
</dbReference>
<keyword evidence="3" id="KW-0344">Guanine-nucleotide releasing factor</keyword>
<dbReference type="Gene3D" id="2.30.29.30">
    <property type="entry name" value="Pleckstrin-homology domain (PH domain)/Phosphotyrosine-binding domain (PTB)"/>
    <property type="match status" value="1"/>
</dbReference>
<evidence type="ECO:0000259" key="14">
    <source>
        <dbReference type="PROSITE" id="PS50002"/>
    </source>
</evidence>
<evidence type="ECO:0000259" key="16">
    <source>
        <dbReference type="PROSITE" id="PS50010"/>
    </source>
</evidence>
<dbReference type="PROSITE" id="PS50010">
    <property type="entry name" value="DH_2"/>
    <property type="match status" value="1"/>
</dbReference>
<dbReference type="GO" id="GO:0016477">
    <property type="term" value="P:cell migration"/>
    <property type="evidence" value="ECO:0007669"/>
    <property type="project" value="TreeGrafter"/>
</dbReference>
<dbReference type="SMART" id="SM00033">
    <property type="entry name" value="CH"/>
    <property type="match status" value="1"/>
</dbReference>
<evidence type="ECO:0000259" key="15">
    <source>
        <dbReference type="PROSITE" id="PS50003"/>
    </source>
</evidence>
<dbReference type="InterPro" id="IPR037832">
    <property type="entry name" value="PH_Vav"/>
</dbReference>
<dbReference type="Gene3D" id="3.30.505.10">
    <property type="entry name" value="SH2 domain"/>
    <property type="match status" value="1"/>
</dbReference>
<dbReference type="PROSITE" id="PS50001">
    <property type="entry name" value="SH2"/>
    <property type="match status" value="1"/>
</dbReference>
<evidence type="ECO:0000313" key="19">
    <source>
        <dbReference type="EMBL" id="CAH1785615.1"/>
    </source>
</evidence>
<keyword evidence="6" id="KW-0863">Zinc-finger</keyword>
<protein>
    <recommendedName>
        <fullName evidence="21">Guanine nucleotide exchange factor VAV2</fullName>
    </recommendedName>
</protein>
<dbReference type="CDD" id="cd01223">
    <property type="entry name" value="PH_Vav"/>
    <property type="match status" value="1"/>
</dbReference>
<dbReference type="SMART" id="SM00252">
    <property type="entry name" value="SH2"/>
    <property type="match status" value="1"/>
</dbReference>
<dbReference type="PROSITE" id="PS50021">
    <property type="entry name" value="CH"/>
    <property type="match status" value="1"/>
</dbReference>
<evidence type="ECO:0000256" key="4">
    <source>
        <dbReference type="ARBA" id="ARBA00022723"/>
    </source>
</evidence>
<dbReference type="Gene3D" id="1.10.418.10">
    <property type="entry name" value="Calponin-like domain"/>
    <property type="match status" value="1"/>
</dbReference>
<dbReference type="SMART" id="SM00233">
    <property type="entry name" value="PH"/>
    <property type="match status" value="1"/>
</dbReference>
<organism evidence="19 20">
    <name type="scientific">Owenia fusiformis</name>
    <name type="common">Polychaete worm</name>
    <dbReference type="NCBI Taxonomy" id="6347"/>
    <lineage>
        <taxon>Eukaryota</taxon>
        <taxon>Metazoa</taxon>
        <taxon>Spiralia</taxon>
        <taxon>Lophotrochozoa</taxon>
        <taxon>Annelida</taxon>
        <taxon>Polychaeta</taxon>
        <taxon>Sedentaria</taxon>
        <taxon>Canalipalpata</taxon>
        <taxon>Sabellida</taxon>
        <taxon>Oweniida</taxon>
        <taxon>Oweniidae</taxon>
        <taxon>Owenia</taxon>
    </lineage>
</organism>
<dbReference type="Gene3D" id="1.20.900.10">
    <property type="entry name" value="Dbl homology (DH) domain"/>
    <property type="match status" value="1"/>
</dbReference>
<evidence type="ECO:0000256" key="2">
    <source>
        <dbReference type="ARBA" id="ARBA00022553"/>
    </source>
</evidence>
<dbReference type="EMBL" id="CAIIXF020000006">
    <property type="protein sequence ID" value="CAH1785615.1"/>
    <property type="molecule type" value="Genomic_DNA"/>
</dbReference>
<keyword evidence="5" id="KW-0677">Repeat</keyword>
<keyword evidence="11" id="KW-0175">Coiled coil</keyword>
<dbReference type="InterPro" id="IPR036860">
    <property type="entry name" value="SH2_dom_sf"/>
</dbReference>
<feature type="domain" description="DH" evidence="16">
    <location>
        <begin position="206"/>
        <end position="407"/>
    </location>
</feature>
<feature type="domain" description="SH2" evidence="13">
    <location>
        <begin position="762"/>
        <end position="859"/>
    </location>
</feature>
<dbReference type="SMART" id="SM00326">
    <property type="entry name" value="SH3"/>
    <property type="match status" value="2"/>
</dbReference>
<name>A0A8S4NXS7_OWEFU</name>
<dbReference type="InterPro" id="IPR000980">
    <property type="entry name" value="SH2"/>
</dbReference>
<evidence type="ECO:0000259" key="17">
    <source>
        <dbReference type="PROSITE" id="PS50021"/>
    </source>
</evidence>
<dbReference type="Pfam" id="PF07653">
    <property type="entry name" value="SH3_2"/>
    <property type="match status" value="1"/>
</dbReference>
<dbReference type="InterPro" id="IPR055251">
    <property type="entry name" value="SOS1_NGEF_PH"/>
</dbReference>
<dbReference type="InterPro" id="IPR036028">
    <property type="entry name" value="SH3-like_dom_sf"/>
</dbReference>
<dbReference type="PROSITE" id="PS50002">
    <property type="entry name" value="SH3"/>
    <property type="match status" value="2"/>
</dbReference>
<dbReference type="CDD" id="cd20810">
    <property type="entry name" value="C1_VAV"/>
    <property type="match status" value="1"/>
</dbReference>